<evidence type="ECO:0000313" key="7">
    <source>
        <dbReference type="EMBL" id="QHC01272.1"/>
    </source>
</evidence>
<comment type="cofactor">
    <cofactor evidence="6">
        <name>Mg(2+)</name>
        <dbReference type="ChEBI" id="CHEBI:18420"/>
    </cofactor>
</comment>
<keyword evidence="2 6" id="KW-0479">Metal-binding</keyword>
<dbReference type="InParanoid" id="A0A7L4YQH0"/>
<keyword evidence="8" id="KW-1185">Reference proteome</keyword>
<dbReference type="GO" id="GO:0008441">
    <property type="term" value="F:3'(2'),5'-bisphosphate nucleotidase activity"/>
    <property type="evidence" value="ECO:0007669"/>
    <property type="project" value="UniProtKB-EC"/>
</dbReference>
<organism evidence="7 8">
    <name type="scientific">Epidermidibacterium keratini</name>
    <dbReference type="NCBI Taxonomy" id="1891644"/>
    <lineage>
        <taxon>Bacteria</taxon>
        <taxon>Bacillati</taxon>
        <taxon>Actinomycetota</taxon>
        <taxon>Actinomycetes</taxon>
        <taxon>Sporichthyales</taxon>
        <taxon>Sporichthyaceae</taxon>
        <taxon>Epidermidibacterium</taxon>
    </lineage>
</organism>
<name>A0A7L4YQH0_9ACTN</name>
<dbReference type="EMBL" id="CP047156">
    <property type="protein sequence ID" value="QHC01272.1"/>
    <property type="molecule type" value="Genomic_DNA"/>
</dbReference>
<dbReference type="OrthoDB" id="9772456at2"/>
<dbReference type="Proteomes" id="UP000463857">
    <property type="component" value="Chromosome"/>
</dbReference>
<dbReference type="InterPro" id="IPR050725">
    <property type="entry name" value="CysQ/Inositol_MonoPase"/>
</dbReference>
<dbReference type="PANTHER" id="PTHR43028">
    <property type="entry name" value="3'(2'),5'-BISPHOSPHATE NUCLEOTIDASE 1"/>
    <property type="match status" value="1"/>
</dbReference>
<dbReference type="CDD" id="cd01638">
    <property type="entry name" value="CysQ"/>
    <property type="match status" value="1"/>
</dbReference>
<dbReference type="KEGG" id="eke:EK0264_13920"/>
<sequence length="258" mass="28021">MAVEVVEELSGLDDVSFARDLAARTGELLLRVREEVGYADFWTLQDEGDRAAQVFIDRQLRAHRPDDAILSEEAPDDWVSRESADRVWIIDPVDGTSAFARRGSTEWAVHVALWEAGELVLGVVARPATGEIFDSQTVQLAPVQHPGRVRVAASRSRASDIVRAVCHDVHAEVVTMSSAGVKALAVVTGEVDAYLHTGGQSQWDNAAPVAVALGAGLVATRFDGSPIVYNGPEVEIDDLIICRPERIDEFRSAIDSRL</sequence>
<evidence type="ECO:0000256" key="2">
    <source>
        <dbReference type="ARBA" id="ARBA00022723"/>
    </source>
</evidence>
<evidence type="ECO:0000256" key="4">
    <source>
        <dbReference type="ARBA" id="ARBA00041694"/>
    </source>
</evidence>
<evidence type="ECO:0000256" key="6">
    <source>
        <dbReference type="PIRSR" id="PIRSR600760-2"/>
    </source>
</evidence>
<dbReference type="SUPFAM" id="SSF56655">
    <property type="entry name" value="Carbohydrate phosphatase"/>
    <property type="match status" value="1"/>
</dbReference>
<dbReference type="GO" id="GO:0046872">
    <property type="term" value="F:metal ion binding"/>
    <property type="evidence" value="ECO:0007669"/>
    <property type="project" value="UniProtKB-KW"/>
</dbReference>
<dbReference type="Pfam" id="PF00459">
    <property type="entry name" value="Inositol_P"/>
    <property type="match status" value="1"/>
</dbReference>
<evidence type="ECO:0000256" key="1">
    <source>
        <dbReference type="ARBA" id="ARBA00001625"/>
    </source>
</evidence>
<dbReference type="Gene3D" id="3.30.540.10">
    <property type="entry name" value="Fructose-1,6-Bisphosphatase, subunit A, domain 1"/>
    <property type="match status" value="1"/>
</dbReference>
<evidence type="ECO:0000256" key="5">
    <source>
        <dbReference type="ARBA" id="ARBA00042530"/>
    </source>
</evidence>
<evidence type="ECO:0000256" key="3">
    <source>
        <dbReference type="ARBA" id="ARBA00022842"/>
    </source>
</evidence>
<dbReference type="GO" id="GO:0050427">
    <property type="term" value="P:3'-phosphoadenosine 5'-phosphosulfate metabolic process"/>
    <property type="evidence" value="ECO:0007669"/>
    <property type="project" value="TreeGrafter"/>
</dbReference>
<feature type="binding site" evidence="6">
    <location>
        <position position="204"/>
    </location>
    <ligand>
        <name>Mg(2+)</name>
        <dbReference type="ChEBI" id="CHEBI:18420"/>
        <label>1</label>
        <note>catalytic</note>
    </ligand>
</feature>
<dbReference type="PANTHER" id="PTHR43028:SF5">
    <property type="entry name" value="3'(2'),5'-BISPHOSPHATE NUCLEOTIDASE 1"/>
    <property type="match status" value="1"/>
</dbReference>
<feature type="binding site" evidence="6">
    <location>
        <position position="72"/>
    </location>
    <ligand>
        <name>Mg(2+)</name>
        <dbReference type="ChEBI" id="CHEBI:18420"/>
        <label>1</label>
        <note>catalytic</note>
    </ligand>
</feature>
<dbReference type="GO" id="GO:0000103">
    <property type="term" value="P:sulfate assimilation"/>
    <property type="evidence" value="ECO:0007669"/>
    <property type="project" value="TreeGrafter"/>
</dbReference>
<keyword evidence="3 6" id="KW-0460">Magnesium</keyword>
<protein>
    <recommendedName>
        <fullName evidence="4">3'(2'),5-bisphosphonucleoside 3'(2')-phosphohydrolase</fullName>
    </recommendedName>
    <alternativeName>
        <fullName evidence="5">DPNPase</fullName>
    </alternativeName>
</protein>
<feature type="binding site" evidence="6">
    <location>
        <position position="91"/>
    </location>
    <ligand>
        <name>Mg(2+)</name>
        <dbReference type="ChEBI" id="CHEBI:18420"/>
        <label>1</label>
        <note>catalytic</note>
    </ligand>
</feature>
<dbReference type="RefSeq" id="WP_159546409.1">
    <property type="nucleotide sequence ID" value="NZ_CP047156.1"/>
</dbReference>
<feature type="binding site" evidence="6">
    <location>
        <position position="94"/>
    </location>
    <ligand>
        <name>Mg(2+)</name>
        <dbReference type="ChEBI" id="CHEBI:18420"/>
        <label>1</label>
        <note>catalytic</note>
    </ligand>
</feature>
<dbReference type="Gene3D" id="3.40.190.80">
    <property type="match status" value="1"/>
</dbReference>
<gene>
    <name evidence="7" type="ORF">EK0264_13920</name>
</gene>
<comment type="catalytic activity">
    <reaction evidence="1">
        <text>adenosine 3',5'-bisphosphate + H2O = AMP + phosphate</text>
        <dbReference type="Rhea" id="RHEA:10040"/>
        <dbReference type="ChEBI" id="CHEBI:15377"/>
        <dbReference type="ChEBI" id="CHEBI:43474"/>
        <dbReference type="ChEBI" id="CHEBI:58343"/>
        <dbReference type="ChEBI" id="CHEBI:456215"/>
        <dbReference type="EC" id="3.1.3.7"/>
    </reaction>
</comment>
<accession>A0A7L4YQH0</accession>
<dbReference type="PRINTS" id="PR00377">
    <property type="entry name" value="IMPHPHTASES"/>
</dbReference>
<dbReference type="InterPro" id="IPR020583">
    <property type="entry name" value="Inositol_monoP_metal-BS"/>
</dbReference>
<dbReference type="AlphaFoldDB" id="A0A7L4YQH0"/>
<dbReference type="InterPro" id="IPR000760">
    <property type="entry name" value="Inositol_monophosphatase-like"/>
</dbReference>
<proteinExistence type="predicted"/>
<reference evidence="7 8" key="1">
    <citation type="journal article" date="2018" name="Int. J. Syst. Evol. Microbiol.">
        <title>Epidermidibacterium keratini gen. nov., sp. nov., a member of the family Sporichthyaceae, isolated from keratin epidermis.</title>
        <authorList>
            <person name="Lee D.G."/>
            <person name="Trujillo M.E."/>
            <person name="Kang S."/>
            <person name="Nam J.J."/>
            <person name="Kim Y.J."/>
        </authorList>
    </citation>
    <scope>NUCLEOTIDE SEQUENCE [LARGE SCALE GENOMIC DNA]</scope>
    <source>
        <strain evidence="7 8">EPI-7</strain>
    </source>
</reference>
<dbReference type="PROSITE" id="PS00629">
    <property type="entry name" value="IMP_1"/>
    <property type="match status" value="1"/>
</dbReference>
<evidence type="ECO:0000313" key="8">
    <source>
        <dbReference type="Proteomes" id="UP000463857"/>
    </source>
</evidence>